<comment type="caution">
    <text evidence="1">The sequence shown here is derived from an EMBL/GenBank/DDBJ whole genome shotgun (WGS) entry which is preliminary data.</text>
</comment>
<keyword evidence="2" id="KW-1185">Reference proteome</keyword>
<evidence type="ECO:0000313" key="2">
    <source>
        <dbReference type="Proteomes" id="UP000236527"/>
    </source>
</evidence>
<proteinExistence type="predicted"/>
<organism evidence="1 2">
    <name type="scientific">Nostoc cycadae WK-1</name>
    <dbReference type="NCBI Taxonomy" id="1861711"/>
    <lineage>
        <taxon>Bacteria</taxon>
        <taxon>Bacillati</taxon>
        <taxon>Cyanobacteriota</taxon>
        <taxon>Cyanophyceae</taxon>
        <taxon>Nostocales</taxon>
        <taxon>Nostocaceae</taxon>
        <taxon>Nostoc</taxon>
    </lineage>
</organism>
<dbReference type="EMBL" id="BDGE01000016">
    <property type="protein sequence ID" value="GBE91117.1"/>
    <property type="molecule type" value="Genomic_DNA"/>
</dbReference>
<sequence length="54" mass="5992">MCRELFGELGRGLSEELVLVQVPVEVREFLDLVSVPGWVGDLVAESEFAVQESQ</sequence>
<dbReference type="Proteomes" id="UP000236527">
    <property type="component" value="Unassembled WGS sequence"/>
</dbReference>
<protein>
    <submittedName>
        <fullName evidence="1">Uncharacterized protein</fullName>
    </submittedName>
</protein>
<dbReference type="AlphaFoldDB" id="A0A2H6LD10"/>
<gene>
    <name evidence="1" type="ORF">NCWK1_0839</name>
</gene>
<name>A0A2H6LD10_9NOSO</name>
<evidence type="ECO:0000313" key="1">
    <source>
        <dbReference type="EMBL" id="GBE91117.1"/>
    </source>
</evidence>
<accession>A0A2H6LD10</accession>
<reference evidence="2" key="1">
    <citation type="journal article" date="2018" name="Genome Announc.">
        <title>Draft Genome Sequence of the Nitrogen-Fixing and Hormogonia-Inducing Cyanobacterium Nostoc cycadae Strain WK-1, Isolated from the Coralloid Roots of Cycas revoluta.</title>
        <authorList>
            <person name="Kanesaki Y."/>
            <person name="Hirose M."/>
            <person name="Hirose Y."/>
            <person name="Fujisawa T."/>
            <person name="Nakamura Y."/>
            <person name="Watanabe S."/>
            <person name="Matsunaga S."/>
            <person name="Uchida H."/>
            <person name="Murakami A."/>
        </authorList>
    </citation>
    <scope>NUCLEOTIDE SEQUENCE [LARGE SCALE GENOMIC DNA]</scope>
    <source>
        <strain evidence="2">WK-1</strain>
    </source>
</reference>